<dbReference type="InterPro" id="IPR001544">
    <property type="entry name" value="Aminotrans_IV"/>
</dbReference>
<dbReference type="NCBIfam" id="NF009897">
    <property type="entry name" value="PRK13357.1"/>
    <property type="match status" value="1"/>
</dbReference>
<feature type="modified residue" description="N6-(pyridoxal phosphate)lysine" evidence="16">
    <location>
        <position position="196"/>
    </location>
</feature>
<keyword evidence="8 17" id="KW-0032">Aminotransferase</keyword>
<evidence type="ECO:0000313" key="18">
    <source>
        <dbReference type="Proteomes" id="UP000184513"/>
    </source>
</evidence>
<dbReference type="UniPathway" id="UPA00047">
    <property type="reaction ID" value="UER00058"/>
</dbReference>
<evidence type="ECO:0000256" key="11">
    <source>
        <dbReference type="ARBA" id="ARBA00022898"/>
    </source>
</evidence>
<evidence type="ECO:0000256" key="12">
    <source>
        <dbReference type="ARBA" id="ARBA00023304"/>
    </source>
</evidence>
<dbReference type="EMBL" id="FRCY01000001">
    <property type="protein sequence ID" value="SHM46141.1"/>
    <property type="molecule type" value="Genomic_DNA"/>
</dbReference>
<dbReference type="GO" id="GO:0009099">
    <property type="term" value="P:L-valine biosynthetic process"/>
    <property type="evidence" value="ECO:0007669"/>
    <property type="project" value="UniProtKB-UniPathway"/>
</dbReference>
<dbReference type="CDD" id="cd01557">
    <property type="entry name" value="BCAT_beta_family"/>
    <property type="match status" value="1"/>
</dbReference>
<evidence type="ECO:0000256" key="5">
    <source>
        <dbReference type="ARBA" id="ARBA00005072"/>
    </source>
</evidence>
<keyword evidence="11" id="KW-0663">Pyridoxal phosphate</keyword>
<dbReference type="InterPro" id="IPR043132">
    <property type="entry name" value="BCAT-like_C"/>
</dbReference>
<dbReference type="PIRSF" id="PIRSF006468">
    <property type="entry name" value="BCAT1"/>
    <property type="match status" value="1"/>
</dbReference>
<dbReference type="InterPro" id="IPR036038">
    <property type="entry name" value="Aminotransferase-like"/>
</dbReference>
<keyword evidence="9" id="KW-0028">Amino-acid biosynthesis</keyword>
<evidence type="ECO:0000256" key="7">
    <source>
        <dbReference type="ARBA" id="ARBA00013053"/>
    </source>
</evidence>
<evidence type="ECO:0000256" key="1">
    <source>
        <dbReference type="ARBA" id="ARBA00001933"/>
    </source>
</evidence>
<comment type="pathway">
    <text evidence="3">Amino-acid biosynthesis; L-isoleucine biosynthesis; L-isoleucine from 2-oxobutanoate: step 4/4.</text>
</comment>
<evidence type="ECO:0000256" key="13">
    <source>
        <dbReference type="ARBA" id="ARBA00048212"/>
    </source>
</evidence>
<dbReference type="Gene3D" id="3.30.470.10">
    <property type="match status" value="1"/>
</dbReference>
<comment type="similarity">
    <text evidence="6">Belongs to the class-IV pyridoxal-phosphate-dependent aminotransferase family.</text>
</comment>
<dbReference type="PANTHER" id="PTHR11825">
    <property type="entry name" value="SUBGROUP IIII AMINOTRANSFERASE"/>
    <property type="match status" value="1"/>
</dbReference>
<comment type="catalytic activity">
    <reaction evidence="14">
        <text>L-isoleucine + 2-oxoglutarate = (S)-3-methyl-2-oxopentanoate + L-glutamate</text>
        <dbReference type="Rhea" id="RHEA:24801"/>
        <dbReference type="ChEBI" id="CHEBI:16810"/>
        <dbReference type="ChEBI" id="CHEBI:29985"/>
        <dbReference type="ChEBI" id="CHEBI:35146"/>
        <dbReference type="ChEBI" id="CHEBI:58045"/>
        <dbReference type="EC" id="2.6.1.42"/>
    </reaction>
</comment>
<comment type="function">
    <text evidence="2">Acts on leucine, isoleucine and valine.</text>
</comment>
<evidence type="ECO:0000256" key="10">
    <source>
        <dbReference type="ARBA" id="ARBA00022679"/>
    </source>
</evidence>
<dbReference type="GO" id="GO:0009098">
    <property type="term" value="P:L-leucine biosynthetic process"/>
    <property type="evidence" value="ECO:0007669"/>
    <property type="project" value="UniProtKB-UniPathway"/>
</dbReference>
<keyword evidence="10 17" id="KW-0808">Transferase</keyword>
<dbReference type="NCBIfam" id="TIGR01123">
    <property type="entry name" value="ilvE_II"/>
    <property type="match status" value="1"/>
</dbReference>
<evidence type="ECO:0000256" key="6">
    <source>
        <dbReference type="ARBA" id="ARBA00009320"/>
    </source>
</evidence>
<accession>A0A1M7IZM2</accession>
<dbReference type="STRING" id="388280.SAMN04488057_101528"/>
<evidence type="ECO:0000256" key="3">
    <source>
        <dbReference type="ARBA" id="ARBA00004824"/>
    </source>
</evidence>
<comment type="cofactor">
    <cofactor evidence="1">
        <name>pyridoxal 5'-phosphate</name>
        <dbReference type="ChEBI" id="CHEBI:597326"/>
    </cofactor>
</comment>
<evidence type="ECO:0000256" key="8">
    <source>
        <dbReference type="ARBA" id="ARBA00022576"/>
    </source>
</evidence>
<dbReference type="GO" id="GO:0004084">
    <property type="term" value="F:branched-chain-amino-acid transaminase activity"/>
    <property type="evidence" value="ECO:0007669"/>
    <property type="project" value="UniProtKB-EC"/>
</dbReference>
<evidence type="ECO:0000256" key="16">
    <source>
        <dbReference type="PIRSR" id="PIRSR006468-1"/>
    </source>
</evidence>
<keyword evidence="18" id="KW-1185">Reference proteome</keyword>
<evidence type="ECO:0000256" key="14">
    <source>
        <dbReference type="ARBA" id="ARBA00048798"/>
    </source>
</evidence>
<comment type="pathway">
    <text evidence="5">Amino-acid biosynthesis; L-leucine biosynthesis; L-leucine from 3-methyl-2-oxobutanoate: step 4/4.</text>
</comment>
<comment type="catalytic activity">
    <reaction evidence="15">
        <text>L-leucine + 2-oxoglutarate = 4-methyl-2-oxopentanoate + L-glutamate</text>
        <dbReference type="Rhea" id="RHEA:18321"/>
        <dbReference type="ChEBI" id="CHEBI:16810"/>
        <dbReference type="ChEBI" id="CHEBI:17865"/>
        <dbReference type="ChEBI" id="CHEBI:29985"/>
        <dbReference type="ChEBI" id="CHEBI:57427"/>
        <dbReference type="EC" id="2.6.1.42"/>
    </reaction>
</comment>
<dbReference type="PANTHER" id="PTHR11825:SF44">
    <property type="entry name" value="BRANCHED-CHAIN-AMINO-ACID AMINOTRANSFERASE"/>
    <property type="match status" value="1"/>
</dbReference>
<dbReference type="GO" id="GO:0009097">
    <property type="term" value="P:isoleucine biosynthetic process"/>
    <property type="evidence" value="ECO:0007669"/>
    <property type="project" value="UniProtKB-UniPathway"/>
</dbReference>
<proteinExistence type="inferred from homology"/>
<evidence type="ECO:0000256" key="9">
    <source>
        <dbReference type="ARBA" id="ARBA00022605"/>
    </source>
</evidence>
<evidence type="ECO:0000256" key="2">
    <source>
        <dbReference type="ARBA" id="ARBA00003109"/>
    </source>
</evidence>
<dbReference type="Gene3D" id="3.20.10.10">
    <property type="entry name" value="D-amino Acid Aminotransferase, subunit A, domain 2"/>
    <property type="match status" value="1"/>
</dbReference>
<dbReference type="EC" id="2.6.1.42" evidence="7"/>
<name>A0A1M7IZM2_9BACT</name>
<dbReference type="InterPro" id="IPR043131">
    <property type="entry name" value="BCAT-like_N"/>
</dbReference>
<dbReference type="InterPro" id="IPR005786">
    <property type="entry name" value="B_amino_transII"/>
</dbReference>
<protein>
    <recommendedName>
        <fullName evidence="7">branched-chain-amino-acid transaminase</fullName>
        <ecNumber evidence="7">2.6.1.42</ecNumber>
    </recommendedName>
</protein>
<evidence type="ECO:0000256" key="15">
    <source>
        <dbReference type="ARBA" id="ARBA00049229"/>
    </source>
</evidence>
<sequence length="356" mass="40145">MMNKTIPIRIDKTKQSRLETTNFDNLAFGQIISDHMFVAEYKDGEWQELRIEPYGPMQINPANATLHYGQSVFEGLKAYRNEKGEILVFRGDANQRRLNESARRMCIPEVPEEIFMEGMRKLLEIDKDWIPRQPGCSLYIRPFVFAADDYLGIRPSNNYKFMILTSPVGNYYSKPVAVKVETQYARAVEGGTGAAKAAGNYAGSLFPARKAQNEGYDQLLWTDGKTHQYIEESGTMNVMFVIDGKLITAPTSTGTILKGITRDSVLILAREMNMPVEERFLAVGELEEALISGKLEEAFGTGTAATVAFIRLINIHGKDYVLPEKADGAFSTRVLTQLDDIKYGRIKDEYGWIMKF</sequence>
<evidence type="ECO:0000313" key="17">
    <source>
        <dbReference type="EMBL" id="SHM46141.1"/>
    </source>
</evidence>
<gene>
    <name evidence="17" type="ORF">SAMN04488057_101528</name>
</gene>
<dbReference type="SUPFAM" id="SSF56752">
    <property type="entry name" value="D-aminoacid aminotransferase-like PLP-dependent enzymes"/>
    <property type="match status" value="1"/>
</dbReference>
<dbReference type="InterPro" id="IPR033939">
    <property type="entry name" value="BCAT_family"/>
</dbReference>
<dbReference type="Pfam" id="PF01063">
    <property type="entry name" value="Aminotran_4"/>
    <property type="match status" value="1"/>
</dbReference>
<evidence type="ECO:0000256" key="4">
    <source>
        <dbReference type="ARBA" id="ARBA00004931"/>
    </source>
</evidence>
<dbReference type="AlphaFoldDB" id="A0A1M7IZM2"/>
<dbReference type="UniPathway" id="UPA00048">
    <property type="reaction ID" value="UER00073"/>
</dbReference>
<comment type="pathway">
    <text evidence="4">Amino-acid biosynthesis; L-valine biosynthesis; L-valine from pyruvate: step 4/4.</text>
</comment>
<organism evidence="17 18">
    <name type="scientific">Cyclobacterium lianum</name>
    <dbReference type="NCBI Taxonomy" id="388280"/>
    <lineage>
        <taxon>Bacteria</taxon>
        <taxon>Pseudomonadati</taxon>
        <taxon>Bacteroidota</taxon>
        <taxon>Cytophagia</taxon>
        <taxon>Cytophagales</taxon>
        <taxon>Cyclobacteriaceae</taxon>
        <taxon>Cyclobacterium</taxon>
    </lineage>
</organism>
<dbReference type="Proteomes" id="UP000184513">
    <property type="component" value="Unassembled WGS sequence"/>
</dbReference>
<comment type="catalytic activity">
    <reaction evidence="13">
        <text>L-valine + 2-oxoglutarate = 3-methyl-2-oxobutanoate + L-glutamate</text>
        <dbReference type="Rhea" id="RHEA:24813"/>
        <dbReference type="ChEBI" id="CHEBI:11851"/>
        <dbReference type="ChEBI" id="CHEBI:16810"/>
        <dbReference type="ChEBI" id="CHEBI:29985"/>
        <dbReference type="ChEBI" id="CHEBI:57762"/>
        <dbReference type="EC" id="2.6.1.42"/>
    </reaction>
</comment>
<keyword evidence="12" id="KW-0100">Branched-chain amino acid biosynthesis</keyword>
<reference evidence="17 18" key="1">
    <citation type="submission" date="2016-11" db="EMBL/GenBank/DDBJ databases">
        <authorList>
            <person name="Jaros S."/>
            <person name="Januszkiewicz K."/>
            <person name="Wedrychowicz H."/>
        </authorList>
    </citation>
    <scope>NUCLEOTIDE SEQUENCE [LARGE SCALE GENOMIC DNA]</scope>
    <source>
        <strain evidence="17 18">CGMCC 1.6102</strain>
    </source>
</reference>
<dbReference type="UniPathway" id="UPA00049">
    <property type="reaction ID" value="UER00062"/>
</dbReference>